<dbReference type="CDD" id="cd00082">
    <property type="entry name" value="HisKA"/>
    <property type="match status" value="1"/>
</dbReference>
<protein>
    <recommendedName>
        <fullName evidence="3">histidine kinase</fullName>
        <ecNumber evidence="3">2.7.13.3</ecNumber>
    </recommendedName>
</protein>
<name>A0A850PAF7_9PROT</name>
<dbReference type="Pfam" id="PF00512">
    <property type="entry name" value="HisKA"/>
    <property type="match status" value="1"/>
</dbReference>
<dbReference type="PANTHER" id="PTHR44936:SF10">
    <property type="entry name" value="SENSOR PROTEIN RSTB"/>
    <property type="match status" value="1"/>
</dbReference>
<comment type="catalytic activity">
    <reaction evidence="1">
        <text>ATP + protein L-histidine = ADP + protein N-phospho-L-histidine.</text>
        <dbReference type="EC" id="2.7.13.3"/>
    </reaction>
</comment>
<dbReference type="SMART" id="SM00387">
    <property type="entry name" value="HATPase_c"/>
    <property type="match status" value="1"/>
</dbReference>
<dbReference type="InterPro" id="IPR050980">
    <property type="entry name" value="2C_sensor_his_kinase"/>
</dbReference>
<comment type="caution">
    <text evidence="13">The sequence shown here is derived from an EMBL/GenBank/DDBJ whole genome shotgun (WGS) entry which is preliminary data.</text>
</comment>
<dbReference type="GO" id="GO:0005886">
    <property type="term" value="C:plasma membrane"/>
    <property type="evidence" value="ECO:0007669"/>
    <property type="project" value="UniProtKB-SubCell"/>
</dbReference>
<keyword evidence="8" id="KW-0418">Kinase</keyword>
<dbReference type="Proteomes" id="UP000585665">
    <property type="component" value="Unassembled WGS sequence"/>
</dbReference>
<dbReference type="InterPro" id="IPR003594">
    <property type="entry name" value="HATPase_dom"/>
</dbReference>
<reference evidence="13 14" key="1">
    <citation type="submission" date="2020-06" db="EMBL/GenBank/DDBJ databases">
        <title>Description of novel acetic acid bacteria.</title>
        <authorList>
            <person name="Sombolestani A."/>
        </authorList>
    </citation>
    <scope>NUCLEOTIDE SEQUENCE [LARGE SCALE GENOMIC DNA]</scope>
    <source>
        <strain evidence="13 14">LMG 27010</strain>
    </source>
</reference>
<feature type="domain" description="Histidine kinase" evidence="11">
    <location>
        <begin position="253"/>
        <end position="452"/>
    </location>
</feature>
<keyword evidence="10" id="KW-0472">Membrane</keyword>
<gene>
    <name evidence="13" type="ORF">HUK82_05065</name>
</gene>
<feature type="domain" description="HAMP" evidence="12">
    <location>
        <begin position="194"/>
        <end position="245"/>
    </location>
</feature>
<evidence type="ECO:0000256" key="1">
    <source>
        <dbReference type="ARBA" id="ARBA00000085"/>
    </source>
</evidence>
<dbReference type="GO" id="GO:0000155">
    <property type="term" value="F:phosphorelay sensor kinase activity"/>
    <property type="evidence" value="ECO:0007669"/>
    <property type="project" value="InterPro"/>
</dbReference>
<keyword evidence="9" id="KW-0067">ATP-binding</keyword>
<keyword evidence="10" id="KW-1133">Transmembrane helix</keyword>
<dbReference type="PROSITE" id="PS50109">
    <property type="entry name" value="HIS_KIN"/>
    <property type="match status" value="1"/>
</dbReference>
<keyword evidence="10" id="KW-0812">Transmembrane</keyword>
<evidence type="ECO:0000256" key="8">
    <source>
        <dbReference type="ARBA" id="ARBA00022777"/>
    </source>
</evidence>
<evidence type="ECO:0000313" key="14">
    <source>
        <dbReference type="Proteomes" id="UP000585665"/>
    </source>
</evidence>
<keyword evidence="5" id="KW-0597">Phosphoprotein</keyword>
<dbReference type="InterPro" id="IPR036097">
    <property type="entry name" value="HisK_dim/P_sf"/>
</dbReference>
<accession>A0A850PAF7</accession>
<dbReference type="AlphaFoldDB" id="A0A850PAF7"/>
<dbReference type="Pfam" id="PF00672">
    <property type="entry name" value="HAMP"/>
    <property type="match status" value="1"/>
</dbReference>
<evidence type="ECO:0000256" key="5">
    <source>
        <dbReference type="ARBA" id="ARBA00022553"/>
    </source>
</evidence>
<proteinExistence type="predicted"/>
<evidence type="ECO:0000256" key="9">
    <source>
        <dbReference type="ARBA" id="ARBA00022840"/>
    </source>
</evidence>
<evidence type="ECO:0000256" key="4">
    <source>
        <dbReference type="ARBA" id="ARBA00022475"/>
    </source>
</evidence>
<dbReference type="GO" id="GO:0005524">
    <property type="term" value="F:ATP binding"/>
    <property type="evidence" value="ECO:0007669"/>
    <property type="project" value="UniProtKB-KW"/>
</dbReference>
<organism evidence="13 14">
    <name type="scientific">Ameyamaea chiangmaiensis</name>
    <dbReference type="NCBI Taxonomy" id="442969"/>
    <lineage>
        <taxon>Bacteria</taxon>
        <taxon>Pseudomonadati</taxon>
        <taxon>Pseudomonadota</taxon>
        <taxon>Alphaproteobacteria</taxon>
        <taxon>Acetobacterales</taxon>
        <taxon>Acetobacteraceae</taxon>
        <taxon>Ameyamaea</taxon>
    </lineage>
</organism>
<dbReference type="Gene3D" id="1.10.287.130">
    <property type="match status" value="1"/>
</dbReference>
<evidence type="ECO:0000259" key="11">
    <source>
        <dbReference type="PROSITE" id="PS50109"/>
    </source>
</evidence>
<dbReference type="EC" id="2.7.13.3" evidence="3"/>
<dbReference type="PRINTS" id="PR00344">
    <property type="entry name" value="BCTRLSENSOR"/>
</dbReference>
<comment type="subcellular location">
    <subcellularLocation>
        <location evidence="2">Cell membrane</location>
        <topology evidence="2">Multi-pass membrane protein</topology>
    </subcellularLocation>
</comment>
<keyword evidence="7" id="KW-0547">Nucleotide-binding</keyword>
<dbReference type="PROSITE" id="PS50885">
    <property type="entry name" value="HAMP"/>
    <property type="match status" value="1"/>
</dbReference>
<evidence type="ECO:0000256" key="2">
    <source>
        <dbReference type="ARBA" id="ARBA00004651"/>
    </source>
</evidence>
<dbReference type="RefSeq" id="WP_176612909.1">
    <property type="nucleotide sequence ID" value="NZ_JABXXR010000021.1"/>
</dbReference>
<dbReference type="InterPro" id="IPR004358">
    <property type="entry name" value="Sig_transdc_His_kin-like_C"/>
</dbReference>
<dbReference type="InterPro" id="IPR005467">
    <property type="entry name" value="His_kinase_dom"/>
</dbReference>
<feature type="transmembrane region" description="Helical" evidence="10">
    <location>
        <begin position="174"/>
        <end position="193"/>
    </location>
</feature>
<feature type="transmembrane region" description="Helical" evidence="10">
    <location>
        <begin position="20"/>
        <end position="48"/>
    </location>
</feature>
<dbReference type="InterPro" id="IPR003660">
    <property type="entry name" value="HAMP_dom"/>
</dbReference>
<dbReference type="CDD" id="cd06225">
    <property type="entry name" value="HAMP"/>
    <property type="match status" value="1"/>
</dbReference>
<dbReference type="SUPFAM" id="SSF55874">
    <property type="entry name" value="ATPase domain of HSP90 chaperone/DNA topoisomerase II/histidine kinase"/>
    <property type="match status" value="1"/>
</dbReference>
<evidence type="ECO:0000256" key="3">
    <source>
        <dbReference type="ARBA" id="ARBA00012438"/>
    </source>
</evidence>
<evidence type="ECO:0000256" key="6">
    <source>
        <dbReference type="ARBA" id="ARBA00022679"/>
    </source>
</evidence>
<dbReference type="SMART" id="SM00304">
    <property type="entry name" value="HAMP"/>
    <property type="match status" value="1"/>
</dbReference>
<dbReference type="InterPro" id="IPR036890">
    <property type="entry name" value="HATPase_C_sf"/>
</dbReference>
<dbReference type="Pfam" id="PF02518">
    <property type="entry name" value="HATPase_c"/>
    <property type="match status" value="1"/>
</dbReference>
<keyword evidence="4" id="KW-1003">Cell membrane</keyword>
<evidence type="ECO:0000313" key="13">
    <source>
        <dbReference type="EMBL" id="NVN39933.1"/>
    </source>
</evidence>
<evidence type="ECO:0000256" key="10">
    <source>
        <dbReference type="SAM" id="Phobius"/>
    </source>
</evidence>
<dbReference type="PANTHER" id="PTHR44936">
    <property type="entry name" value="SENSOR PROTEIN CREC"/>
    <property type="match status" value="1"/>
</dbReference>
<evidence type="ECO:0000259" key="12">
    <source>
        <dbReference type="PROSITE" id="PS50885"/>
    </source>
</evidence>
<dbReference type="EMBL" id="JABXXR010000021">
    <property type="protein sequence ID" value="NVN39933.1"/>
    <property type="molecule type" value="Genomic_DNA"/>
</dbReference>
<dbReference type="SMART" id="SM00388">
    <property type="entry name" value="HisKA"/>
    <property type="match status" value="1"/>
</dbReference>
<dbReference type="SUPFAM" id="SSF47384">
    <property type="entry name" value="Homodimeric domain of signal transducing histidine kinase"/>
    <property type="match status" value="1"/>
</dbReference>
<sequence length="466" mass="49857">MSERSGRPGGRVGAARRIHLWPVGLVGRVIVVLLGAVAIVFVVSSVLYEQVETFTIDDSHFDRIGERLAVDAQVLNATAHDQRPILATMLSNHELSVFWPGTAPTNWLDASHGSLRELHERFAGASDLLAGNALELSIVPRAPTDVRGLLRLHDGTLVQFTAPGLLLRHHVTQGLASAAIAALAVLLVAGMLVHTLSMPLRALADVADTVGEGDWTPLDERGPREVRRLASAINAMQVRIQRLISDRTEALAAVSHDLRTPLARLRLRCGFLDDPEVQQAIEADVVEMETMVGGVLAYLAGENDPERPKAVNLAAMLITLVDEATDRGAVADYSGAEHILVWVRPLAMKRVFGNLIDNALAYGGSAHVRTSMDGTEVVVTVSDDGPGIPEGDLDRVLTPFFRLEGSRSRETGGMGLGLAIVQREVARAGGALTLSNRAGGGLEARVTLDAAQRRDDATARAAERPV</sequence>
<dbReference type="Gene3D" id="3.30.565.10">
    <property type="entry name" value="Histidine kinase-like ATPase, C-terminal domain"/>
    <property type="match status" value="1"/>
</dbReference>
<dbReference type="InterPro" id="IPR003661">
    <property type="entry name" value="HisK_dim/P_dom"/>
</dbReference>
<evidence type="ECO:0000256" key="7">
    <source>
        <dbReference type="ARBA" id="ARBA00022741"/>
    </source>
</evidence>
<keyword evidence="14" id="KW-1185">Reference proteome</keyword>
<keyword evidence="6" id="KW-0808">Transferase</keyword>